<evidence type="ECO:0000313" key="12">
    <source>
        <dbReference type="EMBL" id="WEY86394.1"/>
    </source>
</evidence>
<dbReference type="STRING" id="483913.AN935_13720"/>
<feature type="transmembrane region" description="Helical" evidence="8">
    <location>
        <begin position="71"/>
        <end position="90"/>
    </location>
</feature>
<evidence type="ECO:0000256" key="4">
    <source>
        <dbReference type="ARBA" id="ARBA00022692"/>
    </source>
</evidence>
<reference evidence="13" key="5">
    <citation type="submission" date="2023-05" db="EMBL/GenBank/DDBJ databases">
        <title>Complete genome sequence of Bacillus subtilis SRCM117797 isolated from Soybean paste.</title>
        <authorList>
            <person name="Abraha H.B."/>
            <person name="Kim K.-P."/>
            <person name="Ryu M.-S."/>
            <person name="Jeong D.-Y."/>
        </authorList>
    </citation>
    <scope>NUCLEOTIDE SEQUENCE</scope>
    <source>
        <strain evidence="13">SRCM117797</strain>
    </source>
</reference>
<dbReference type="EMBL" id="JAGFPW010000001">
    <property type="protein sequence ID" value="MBO3793174.1"/>
    <property type="molecule type" value="Genomic_DNA"/>
</dbReference>
<evidence type="ECO:0000313" key="14">
    <source>
        <dbReference type="Proteomes" id="UP000032247"/>
    </source>
</evidence>
<dbReference type="NCBIfam" id="TIGR03426">
    <property type="entry name" value="shape_MreD"/>
    <property type="match status" value="1"/>
</dbReference>
<protein>
    <submittedName>
        <fullName evidence="9">Cell-shape determining protein</fullName>
    </submittedName>
    <submittedName>
        <fullName evidence="10">Rod shape-determining protein MreD</fullName>
    </submittedName>
</protein>
<keyword evidence="6 8" id="KW-1133">Transmembrane helix</keyword>
<feature type="transmembrane region" description="Helical" evidence="8">
    <location>
        <begin position="34"/>
        <end position="51"/>
    </location>
</feature>
<proteinExistence type="inferred from homology"/>
<dbReference type="Proteomes" id="UP000032247">
    <property type="component" value="Unassembled WGS sequence"/>
</dbReference>
<name>A0A063XIR9_BACIU</name>
<reference evidence="12" key="4">
    <citation type="submission" date="2023-03" db="EMBL/GenBank/DDBJ databases">
        <title>Complete genome sequences of 52 Bacillus and Priestia strains isolated from West-African fermentations and 26 reference strains from the DSMZ collection.</title>
        <authorList>
            <person name="Wiedenbein E.S."/>
            <person name="Canoy T.S."/>
            <person name="Hui Y."/>
            <person name="Parkouda C."/>
            <person name="Dawende C."/>
            <person name="Ametefe E."/>
            <person name="Jespersen L."/>
            <person name="Nielsen D.S."/>
        </authorList>
    </citation>
    <scope>NUCLEOTIDE SEQUENCE</scope>
    <source>
        <strain evidence="12">PRO56</strain>
    </source>
</reference>
<evidence type="ECO:0000256" key="2">
    <source>
        <dbReference type="ARBA" id="ARBA00007776"/>
    </source>
</evidence>
<evidence type="ECO:0000256" key="1">
    <source>
        <dbReference type="ARBA" id="ARBA00004651"/>
    </source>
</evidence>
<dbReference type="EMBL" id="CP125292">
    <property type="protein sequence ID" value="WHM22365.1"/>
    <property type="molecule type" value="Genomic_DNA"/>
</dbReference>
<evidence type="ECO:0000313" key="13">
    <source>
        <dbReference type="EMBL" id="WHM22365.1"/>
    </source>
</evidence>
<evidence type="ECO:0000256" key="8">
    <source>
        <dbReference type="SAM" id="Phobius"/>
    </source>
</evidence>
<dbReference type="PATRIC" id="fig|1423.134.peg.896"/>
<dbReference type="OMA" id="VCVLEFY"/>
<feature type="transmembrane region" description="Helical" evidence="8">
    <location>
        <begin position="140"/>
        <end position="162"/>
    </location>
</feature>
<feature type="transmembrane region" description="Helical" evidence="8">
    <location>
        <begin position="96"/>
        <end position="119"/>
    </location>
</feature>
<evidence type="ECO:0000256" key="5">
    <source>
        <dbReference type="ARBA" id="ARBA00022960"/>
    </source>
</evidence>
<comment type="subcellular location">
    <subcellularLocation>
        <location evidence="1">Cell membrane</location>
        <topology evidence="1">Multi-pass membrane protein</topology>
    </subcellularLocation>
</comment>
<evidence type="ECO:0000313" key="15">
    <source>
        <dbReference type="Proteomes" id="UP000076442"/>
    </source>
</evidence>
<dbReference type="SMR" id="A0A063XIR9"/>
<evidence type="ECO:0000313" key="9">
    <source>
        <dbReference type="EMBL" id="KIU13105.1"/>
    </source>
</evidence>
<organism evidence="9 14">
    <name type="scientific">Bacillus subtilis</name>
    <dbReference type="NCBI Taxonomy" id="1423"/>
    <lineage>
        <taxon>Bacteria</taxon>
        <taxon>Bacillati</taxon>
        <taxon>Bacillota</taxon>
        <taxon>Bacilli</taxon>
        <taxon>Bacillales</taxon>
        <taxon>Bacillaceae</taxon>
        <taxon>Bacillus</taxon>
    </lineage>
</organism>
<reference evidence="11" key="3">
    <citation type="submission" date="2021-03" db="EMBL/GenBank/DDBJ databases">
        <title>Isolation of Bacillus subtilis from fermented food sample.</title>
        <authorList>
            <person name="Lakshmanan V."/>
            <person name="Athira K."/>
            <person name="Rajagopal K."/>
        </authorList>
    </citation>
    <scope>NUCLEOTIDE SEQUENCE</scope>
    <source>
        <strain evidence="11">S1</strain>
    </source>
</reference>
<reference evidence="10 15" key="2">
    <citation type="submission" date="2015-09" db="EMBL/GenBank/DDBJ databases">
        <title>Spore heat resistance.</title>
        <authorList>
            <person name="Boekhorst J."/>
            <person name="Berendsen E.M."/>
            <person name="Wells-Bennik M.H."/>
            <person name="Kuipers O.P."/>
        </authorList>
    </citation>
    <scope>NUCLEOTIDE SEQUENCE [LARGE SCALE GENOMIC DNA]</scope>
    <source>
        <strain evidence="10 15">B4122</strain>
    </source>
</reference>
<reference evidence="9 14" key="1">
    <citation type="submission" date="2014-12" db="EMBL/GenBank/DDBJ databases">
        <title>Comparative genome analysis of Bacillus coagulans HM-08, Clostridium butyricum HM-68, Bacillus subtilis HM-66 and Bacillus licheniformis BL-09.</title>
        <authorList>
            <person name="Zhang H."/>
        </authorList>
    </citation>
    <scope>NUCLEOTIDE SEQUENCE [LARGE SCALE GENOMIC DNA]</scope>
    <source>
        <strain evidence="9 14">HM-66</strain>
    </source>
</reference>
<dbReference type="InterPro" id="IPR007227">
    <property type="entry name" value="Cell_shape_determining_MreD"/>
</dbReference>
<dbReference type="EMBL" id="JXBC01000001">
    <property type="protein sequence ID" value="KIU13105.1"/>
    <property type="molecule type" value="Genomic_DNA"/>
</dbReference>
<dbReference type="Pfam" id="PF04093">
    <property type="entry name" value="MreD"/>
    <property type="match status" value="1"/>
</dbReference>
<dbReference type="Proteomes" id="UP000665181">
    <property type="component" value="Unassembled WGS sequence"/>
</dbReference>
<evidence type="ECO:0000256" key="3">
    <source>
        <dbReference type="ARBA" id="ARBA00022475"/>
    </source>
</evidence>
<keyword evidence="5" id="KW-0133">Cell shape</keyword>
<keyword evidence="4 8" id="KW-0812">Transmembrane</keyword>
<dbReference type="GO" id="GO:0005886">
    <property type="term" value="C:plasma membrane"/>
    <property type="evidence" value="ECO:0007669"/>
    <property type="project" value="UniProtKB-SubCell"/>
</dbReference>
<keyword evidence="7 8" id="KW-0472">Membrane</keyword>
<dbReference type="RefSeq" id="WP_004398811.1">
    <property type="nucleotide sequence ID" value="NZ_AP024621.1"/>
</dbReference>
<evidence type="ECO:0000256" key="7">
    <source>
        <dbReference type="ARBA" id="ARBA00023136"/>
    </source>
</evidence>
<dbReference type="GO" id="GO:0008360">
    <property type="term" value="P:regulation of cell shape"/>
    <property type="evidence" value="ECO:0007669"/>
    <property type="project" value="UniProtKB-KW"/>
</dbReference>
<dbReference type="Proteomes" id="UP001214898">
    <property type="component" value="Chromosome"/>
</dbReference>
<accession>A0A063XIR9</accession>
<dbReference type="EMBL" id="CP120576">
    <property type="protein sequence ID" value="WEY86394.1"/>
    <property type="molecule type" value="Genomic_DNA"/>
</dbReference>
<evidence type="ECO:0000313" key="10">
    <source>
        <dbReference type="EMBL" id="KZD89305.1"/>
    </source>
</evidence>
<comment type="similarity">
    <text evidence="2">Belongs to the MreD family.</text>
</comment>
<dbReference type="Proteomes" id="UP001229422">
    <property type="component" value="Chromosome"/>
</dbReference>
<gene>
    <name evidence="11" type="primary">mreD</name>
    <name evidence="10" type="ORF">B4122_3691</name>
    <name evidence="11" type="ORF">J5227_02340</name>
    <name evidence="12" type="ORF">P5633_10080</name>
    <name evidence="13" type="ORF">QL281_04620</name>
    <name evidence="9" type="ORF">SC09_Contig17orf00261</name>
</gene>
<keyword evidence="3" id="KW-1003">Cell membrane</keyword>
<dbReference type="AlphaFoldDB" id="A0A063XIR9"/>
<evidence type="ECO:0000256" key="6">
    <source>
        <dbReference type="ARBA" id="ARBA00022989"/>
    </source>
</evidence>
<dbReference type="EMBL" id="LJZV01000024">
    <property type="protein sequence ID" value="KZD89305.1"/>
    <property type="molecule type" value="Genomic_DNA"/>
</dbReference>
<evidence type="ECO:0000313" key="11">
    <source>
        <dbReference type="EMBL" id="MBO3793174.1"/>
    </source>
</evidence>
<dbReference type="Proteomes" id="UP000076442">
    <property type="component" value="Unassembled WGS sequence"/>
</dbReference>
<sequence>MKRFLLPFVMMLVFSAESIFTDLVHFPFVTDDQVLAPRFLMLVLIFMSAFINQKHAMIYGFIFGFLYDMNYTSLLGVYMFGFAGLCYLASKAFKVLHTNAFVVILIAVLAVCLLEFYVFGIQSLIHKDIMTFNGFVLDRFIPTILLNIAAALILVLPFRLFFMSLKKELRDE</sequence>